<dbReference type="InterPro" id="IPR004626">
    <property type="entry name" value="RarD"/>
</dbReference>
<feature type="transmembrane region" description="Helical" evidence="8">
    <location>
        <begin position="7"/>
        <end position="25"/>
    </location>
</feature>
<evidence type="ECO:0000256" key="7">
    <source>
        <dbReference type="ARBA" id="ARBA00023136"/>
    </source>
</evidence>
<evidence type="ECO:0000256" key="5">
    <source>
        <dbReference type="ARBA" id="ARBA00022692"/>
    </source>
</evidence>
<feature type="transmembrane region" description="Helical" evidence="8">
    <location>
        <begin position="177"/>
        <end position="196"/>
    </location>
</feature>
<dbReference type="Pfam" id="PF00892">
    <property type="entry name" value="EamA"/>
    <property type="match status" value="2"/>
</dbReference>
<comment type="similarity">
    <text evidence="2">Belongs to the EamA transporter family.</text>
</comment>
<feature type="transmembrane region" description="Helical" evidence="8">
    <location>
        <begin position="208"/>
        <end position="228"/>
    </location>
</feature>
<evidence type="ECO:0000256" key="2">
    <source>
        <dbReference type="ARBA" id="ARBA00007362"/>
    </source>
</evidence>
<reference evidence="10" key="1">
    <citation type="journal article" date="2014" name="Int. J. Syst. Evol. Microbiol.">
        <title>Complete genome sequence of Corynebacterium casei LMG S-19264T (=DSM 44701T), isolated from a smear-ripened cheese.</title>
        <authorList>
            <consortium name="US DOE Joint Genome Institute (JGI-PGF)"/>
            <person name="Walter F."/>
            <person name="Albersmeier A."/>
            <person name="Kalinowski J."/>
            <person name="Ruckert C."/>
        </authorList>
    </citation>
    <scope>NUCLEOTIDE SEQUENCE</scope>
    <source>
        <strain evidence="10">JCM 3276</strain>
    </source>
</reference>
<evidence type="ECO:0000256" key="1">
    <source>
        <dbReference type="ARBA" id="ARBA00004651"/>
    </source>
</evidence>
<keyword evidence="7 8" id="KW-0472">Membrane</keyword>
<dbReference type="SUPFAM" id="SSF103481">
    <property type="entry name" value="Multidrug resistance efflux transporter EmrE"/>
    <property type="match status" value="2"/>
</dbReference>
<accession>A0A918G633</accession>
<dbReference type="GO" id="GO:0005886">
    <property type="term" value="C:plasma membrane"/>
    <property type="evidence" value="ECO:0007669"/>
    <property type="project" value="UniProtKB-SubCell"/>
</dbReference>
<evidence type="ECO:0000259" key="9">
    <source>
        <dbReference type="Pfam" id="PF00892"/>
    </source>
</evidence>
<proteinExistence type="inferred from homology"/>
<feature type="transmembrane region" description="Helical" evidence="8">
    <location>
        <begin position="102"/>
        <end position="119"/>
    </location>
</feature>
<keyword evidence="5 8" id="KW-0812">Transmembrane</keyword>
<dbReference type="EMBL" id="BMRB01000001">
    <property type="protein sequence ID" value="GGS19471.1"/>
    <property type="molecule type" value="Genomic_DNA"/>
</dbReference>
<name>A0A918G633_9PSEU</name>
<feature type="domain" description="EamA" evidence="9">
    <location>
        <begin position="151"/>
        <end position="282"/>
    </location>
</feature>
<reference evidence="10" key="2">
    <citation type="submission" date="2020-09" db="EMBL/GenBank/DDBJ databases">
        <authorList>
            <person name="Sun Q."/>
            <person name="Ohkuma M."/>
        </authorList>
    </citation>
    <scope>NUCLEOTIDE SEQUENCE</scope>
    <source>
        <strain evidence="10">JCM 3276</strain>
    </source>
</reference>
<keyword evidence="11" id="KW-1185">Reference proteome</keyword>
<dbReference type="NCBIfam" id="TIGR00688">
    <property type="entry name" value="rarD"/>
    <property type="match status" value="1"/>
</dbReference>
<keyword evidence="4" id="KW-1003">Cell membrane</keyword>
<evidence type="ECO:0000256" key="6">
    <source>
        <dbReference type="ARBA" id="ARBA00022989"/>
    </source>
</evidence>
<feature type="transmembrane region" description="Helical" evidence="8">
    <location>
        <begin position="126"/>
        <end position="143"/>
    </location>
</feature>
<dbReference type="RefSeq" id="WP_189209065.1">
    <property type="nucleotide sequence ID" value="NZ_BMRB01000001.1"/>
</dbReference>
<evidence type="ECO:0000256" key="4">
    <source>
        <dbReference type="ARBA" id="ARBA00022475"/>
    </source>
</evidence>
<comment type="subcellular location">
    <subcellularLocation>
        <location evidence="1">Cell membrane</location>
        <topology evidence="1">Multi-pass membrane protein</topology>
    </subcellularLocation>
</comment>
<feature type="transmembrane region" description="Helical" evidence="8">
    <location>
        <begin position="149"/>
        <end position="165"/>
    </location>
</feature>
<dbReference type="PANTHER" id="PTHR22911:SF137">
    <property type="entry name" value="SOLUTE CARRIER FAMILY 35 MEMBER G2-RELATED"/>
    <property type="match status" value="1"/>
</dbReference>
<feature type="transmembrane region" description="Helical" evidence="8">
    <location>
        <begin position="37"/>
        <end position="58"/>
    </location>
</feature>
<protein>
    <submittedName>
        <fullName evidence="10">Protein RarD</fullName>
    </submittedName>
</protein>
<comment type="caution">
    <text evidence="10">The sequence shown here is derived from an EMBL/GenBank/DDBJ whole genome shotgun (WGS) entry which is preliminary data.</text>
</comment>
<feature type="transmembrane region" description="Helical" evidence="8">
    <location>
        <begin position="70"/>
        <end position="90"/>
    </location>
</feature>
<feature type="transmembrane region" description="Helical" evidence="8">
    <location>
        <begin position="265"/>
        <end position="282"/>
    </location>
</feature>
<evidence type="ECO:0000313" key="11">
    <source>
        <dbReference type="Proteomes" id="UP000660680"/>
    </source>
</evidence>
<evidence type="ECO:0000256" key="8">
    <source>
        <dbReference type="SAM" id="Phobius"/>
    </source>
</evidence>
<organism evidence="10 11">
    <name type="scientific">Actinokineospora fastidiosa</name>
    <dbReference type="NCBI Taxonomy" id="1816"/>
    <lineage>
        <taxon>Bacteria</taxon>
        <taxon>Bacillati</taxon>
        <taxon>Actinomycetota</taxon>
        <taxon>Actinomycetes</taxon>
        <taxon>Pseudonocardiales</taxon>
        <taxon>Pseudonocardiaceae</taxon>
        <taxon>Actinokineospora</taxon>
    </lineage>
</organism>
<sequence length="300" mass="32207">MGTRENGFLLGLGAYVIWGFFPLYWPLLEPSGPIEVLAHRVAWSLAAVGALLLAARRWRALRNVLRSPRTLAYVAIGAVVIGANWVIFIWGVNNGHVVEVSLGYFINPLVTILMGVLLLGERLRPVQWAALAIALVAVVQLTLDYGTLPWLALALAASFATYGLMKKKADIGAVEGLALETALLVPLAGGYLVFLHTTGGGTFGGNGWPHALLLAGTGLITVVPLLLFGGAATRVPMATLGLLQYVTPTLQFILGLVVFREQMTTARWIGFAMVWAALLLITSESLAHRRRVAVREPALV</sequence>
<feature type="transmembrane region" description="Helical" evidence="8">
    <location>
        <begin position="240"/>
        <end position="259"/>
    </location>
</feature>
<dbReference type="AlphaFoldDB" id="A0A918G633"/>
<evidence type="ECO:0000256" key="3">
    <source>
        <dbReference type="ARBA" id="ARBA00022448"/>
    </source>
</evidence>
<evidence type="ECO:0000313" key="10">
    <source>
        <dbReference type="EMBL" id="GGS19471.1"/>
    </source>
</evidence>
<dbReference type="InterPro" id="IPR000620">
    <property type="entry name" value="EamA_dom"/>
</dbReference>
<feature type="domain" description="EamA" evidence="9">
    <location>
        <begin position="7"/>
        <end position="140"/>
    </location>
</feature>
<gene>
    <name evidence="10" type="ORF">GCM10010171_10070</name>
</gene>
<dbReference type="PANTHER" id="PTHR22911">
    <property type="entry name" value="ACYL-MALONYL CONDENSING ENZYME-RELATED"/>
    <property type="match status" value="1"/>
</dbReference>
<keyword evidence="3" id="KW-0813">Transport</keyword>
<dbReference type="InterPro" id="IPR037185">
    <property type="entry name" value="EmrE-like"/>
</dbReference>
<keyword evidence="6 8" id="KW-1133">Transmembrane helix</keyword>
<dbReference type="Proteomes" id="UP000660680">
    <property type="component" value="Unassembled WGS sequence"/>
</dbReference>